<dbReference type="InterPro" id="IPR038269">
    <property type="entry name" value="SCAN_sf"/>
</dbReference>
<feature type="domain" description="SCAN box" evidence="4">
    <location>
        <begin position="24"/>
        <end position="95"/>
    </location>
</feature>
<dbReference type="SUPFAM" id="SSF47353">
    <property type="entry name" value="Retrovirus capsid dimerization domain-like"/>
    <property type="match status" value="1"/>
</dbReference>
<dbReference type="Gene3D" id="1.10.10.60">
    <property type="entry name" value="Homeodomain-like"/>
    <property type="match status" value="2"/>
</dbReference>
<evidence type="ECO:0000313" key="5">
    <source>
        <dbReference type="Ensembl" id="ENSCPBP00000041226.1"/>
    </source>
</evidence>
<accession>A0A8C3IZ76</accession>
<reference evidence="5" key="1">
    <citation type="submission" date="2025-08" db="UniProtKB">
        <authorList>
            <consortium name="Ensembl"/>
        </authorList>
    </citation>
    <scope>IDENTIFICATION</scope>
</reference>
<dbReference type="GeneTree" id="ENSGT01030000234861"/>
<reference evidence="5" key="2">
    <citation type="submission" date="2025-09" db="UniProtKB">
        <authorList>
            <consortium name="Ensembl"/>
        </authorList>
    </citation>
    <scope>IDENTIFICATION</scope>
</reference>
<organism evidence="5 6">
    <name type="scientific">Chrysemys picta bellii</name>
    <name type="common">Western painted turtle</name>
    <name type="synonym">Emys bellii</name>
    <dbReference type="NCBI Taxonomy" id="8478"/>
    <lineage>
        <taxon>Eukaryota</taxon>
        <taxon>Metazoa</taxon>
        <taxon>Chordata</taxon>
        <taxon>Craniata</taxon>
        <taxon>Vertebrata</taxon>
        <taxon>Euteleostomi</taxon>
        <taxon>Archelosauria</taxon>
        <taxon>Testudinata</taxon>
        <taxon>Testudines</taxon>
        <taxon>Cryptodira</taxon>
        <taxon>Durocryptodira</taxon>
        <taxon>Testudinoidea</taxon>
        <taxon>Emydidae</taxon>
        <taxon>Chrysemys</taxon>
    </lineage>
</organism>
<name>A0A8C3IZ76_CHRPI</name>
<dbReference type="InterPro" id="IPR003309">
    <property type="entry name" value="SCAN_dom"/>
</dbReference>
<feature type="compositionally biased region" description="Acidic residues" evidence="3">
    <location>
        <begin position="294"/>
        <end position="319"/>
    </location>
</feature>
<dbReference type="OMA" id="RNANTYA"/>
<evidence type="ECO:0000256" key="2">
    <source>
        <dbReference type="ARBA" id="ARBA00006991"/>
    </source>
</evidence>
<dbReference type="PANTHER" id="PTHR47595">
    <property type="entry name" value="HEAT SHOCK 70 KDA PROTEIN 14"/>
    <property type="match status" value="1"/>
</dbReference>
<dbReference type="PANTHER" id="PTHR47595:SF1">
    <property type="entry name" value="MYB_SANT-LIKE DNA-BINDING DOMAIN-CONTAINING PROTEIN"/>
    <property type="match status" value="1"/>
</dbReference>
<evidence type="ECO:0000313" key="6">
    <source>
        <dbReference type="Proteomes" id="UP000694380"/>
    </source>
</evidence>
<protein>
    <recommendedName>
        <fullName evidence="4">SCAN box domain-containing protein</fullName>
    </recommendedName>
</protein>
<dbReference type="InterPro" id="IPR044822">
    <property type="entry name" value="Myb_DNA-bind_4"/>
</dbReference>
<dbReference type="Pfam" id="PF13837">
    <property type="entry name" value="Myb_DNA-bind_4"/>
    <property type="match status" value="2"/>
</dbReference>
<evidence type="ECO:0000256" key="1">
    <source>
        <dbReference type="ARBA" id="ARBA00003767"/>
    </source>
</evidence>
<feature type="region of interest" description="Disordered" evidence="3">
    <location>
        <begin position="1"/>
        <end position="29"/>
    </location>
</feature>
<dbReference type="PROSITE" id="PS50804">
    <property type="entry name" value="SCAN_BOX"/>
    <property type="match status" value="1"/>
</dbReference>
<keyword evidence="6" id="KW-1185">Reference proteome</keyword>
<dbReference type="Ensembl" id="ENSCPBT00000048315.1">
    <property type="protein sequence ID" value="ENSCPBP00000041226.1"/>
    <property type="gene ID" value="ENSCPBG00000028289.1"/>
</dbReference>
<proteinExistence type="inferred from homology"/>
<dbReference type="AlphaFoldDB" id="A0A8C3IZ76"/>
<dbReference type="Pfam" id="PF02023">
    <property type="entry name" value="SCAN"/>
    <property type="match status" value="1"/>
</dbReference>
<dbReference type="FunFam" id="1.10.10.60:FF:000032">
    <property type="entry name" value="Zinc finger and SCAN domain-containing 20"/>
    <property type="match status" value="1"/>
</dbReference>
<comment type="function">
    <text evidence="1">May be involved in transcriptional regulation.</text>
</comment>
<feature type="region of interest" description="Disordered" evidence="3">
    <location>
        <begin position="293"/>
        <end position="319"/>
    </location>
</feature>
<evidence type="ECO:0000256" key="3">
    <source>
        <dbReference type="SAM" id="MobiDB-lite"/>
    </source>
</evidence>
<feature type="compositionally biased region" description="Basic and acidic residues" evidence="3">
    <location>
        <begin position="1"/>
        <end position="12"/>
    </location>
</feature>
<dbReference type="Proteomes" id="UP000694380">
    <property type="component" value="Unplaced"/>
</dbReference>
<evidence type="ECO:0000259" key="4">
    <source>
        <dbReference type="PROSITE" id="PS50804"/>
    </source>
</evidence>
<dbReference type="SMART" id="SM00431">
    <property type="entry name" value="SCAN"/>
    <property type="match status" value="1"/>
</dbReference>
<sequence length="509" mass="58222">MSKSRALRERDTATPNAEVTPPSKWRYQENKTPRSQLYDLIHLARKGLRTESRNPEEILEVLVIDQYMRGLPPDLRAWVSQNKPCTYDEVLALVERRRTTEGADPTRPLYAPPYTYPENLSIIRRLMGRKVGRKSPGELLNFISCLVTISISDHQHSPPSQATMQSPTSQEITQSWIRRRAPVWSEREVLDLIACWGDESVMAELHSKKRNANTYAKVSRAMTERGYSRDTEQCRTKIKELRQAYQKAREVNGRSGSQPHTFHFYHELHAIMGGDATPTPPLSVYTCKGGVAQSEEDELLEEEEDTDGEDEEGDEEDEAVNSAYNADFPDSQDFFITLTEIPYQPSPGVNPDPESGEGSVGKCEKNNTLTYIVRDLLAIGGDESVLAELRSSKRNGKVLEKVSKAMKDRGHNRDTQQCRVKIKELQQAYHKAREANGRSGAEPQPCRFYEELHAILGGLFWNDFPCRQALNCHYLDLQKGSKYPERNFCDPRKMHHKVLCLWYMSFMYT</sequence>
<dbReference type="Gene3D" id="1.10.4020.10">
    <property type="entry name" value="DNA breaking-rejoining enzymes"/>
    <property type="match status" value="1"/>
</dbReference>
<comment type="similarity">
    <text evidence="2">Belongs to the krueppel C2H2-type zinc-finger protein family.</text>
</comment>